<evidence type="ECO:0000259" key="5">
    <source>
        <dbReference type="Pfam" id="PF07714"/>
    </source>
</evidence>
<feature type="region of interest" description="Disordered" evidence="4">
    <location>
        <begin position="120"/>
        <end position="152"/>
    </location>
</feature>
<comment type="caution">
    <text evidence="6">The sequence shown here is derived from an EMBL/GenBank/DDBJ whole genome shotgun (WGS) entry which is preliminary data.</text>
</comment>
<keyword evidence="2" id="KW-0723">Serine/threonine-protein kinase</keyword>
<keyword evidence="2" id="KW-0418">Kinase</keyword>
<gene>
    <name evidence="6" type="ORF">Syun_006260</name>
</gene>
<dbReference type="AlphaFoldDB" id="A0AAP0KXX5"/>
<dbReference type="SUPFAM" id="SSF56112">
    <property type="entry name" value="Protein kinase-like (PK-like)"/>
    <property type="match status" value="1"/>
</dbReference>
<dbReference type="Gene3D" id="1.10.510.10">
    <property type="entry name" value="Transferase(Phosphotransferase) domain 1"/>
    <property type="match status" value="1"/>
</dbReference>
<protein>
    <recommendedName>
        <fullName evidence="5">Serine-threonine/tyrosine-protein kinase catalytic domain-containing protein</fullName>
    </recommendedName>
</protein>
<evidence type="ECO:0000313" key="7">
    <source>
        <dbReference type="Proteomes" id="UP001420932"/>
    </source>
</evidence>
<evidence type="ECO:0000256" key="2">
    <source>
        <dbReference type="ARBA" id="ARBA00022527"/>
    </source>
</evidence>
<dbReference type="InterPro" id="IPR001245">
    <property type="entry name" value="Ser-Thr/Tyr_kinase_cat_dom"/>
</dbReference>
<dbReference type="EMBL" id="JBBNAF010000003">
    <property type="protein sequence ID" value="KAK9159919.1"/>
    <property type="molecule type" value="Genomic_DNA"/>
</dbReference>
<evidence type="ECO:0000256" key="4">
    <source>
        <dbReference type="SAM" id="MobiDB-lite"/>
    </source>
</evidence>
<evidence type="ECO:0000256" key="3">
    <source>
        <dbReference type="ARBA" id="ARBA00023136"/>
    </source>
</evidence>
<feature type="domain" description="Serine-threonine/tyrosine-protein kinase catalytic" evidence="5">
    <location>
        <begin position="177"/>
        <end position="215"/>
    </location>
</feature>
<accession>A0AAP0KXX5</accession>
<keyword evidence="2" id="KW-0808">Transferase</keyword>
<dbReference type="GO" id="GO:0004674">
    <property type="term" value="F:protein serine/threonine kinase activity"/>
    <property type="evidence" value="ECO:0007669"/>
    <property type="project" value="UniProtKB-KW"/>
</dbReference>
<feature type="compositionally biased region" description="Low complexity" evidence="4">
    <location>
        <begin position="142"/>
        <end position="152"/>
    </location>
</feature>
<feature type="compositionally biased region" description="Gly residues" evidence="4">
    <location>
        <begin position="49"/>
        <end position="60"/>
    </location>
</feature>
<keyword evidence="7" id="KW-1185">Reference proteome</keyword>
<keyword evidence="3" id="KW-0472">Membrane</keyword>
<dbReference type="InterPro" id="IPR011009">
    <property type="entry name" value="Kinase-like_dom_sf"/>
</dbReference>
<evidence type="ECO:0000313" key="6">
    <source>
        <dbReference type="EMBL" id="KAK9159919.1"/>
    </source>
</evidence>
<evidence type="ECO:0000256" key="1">
    <source>
        <dbReference type="ARBA" id="ARBA00004370"/>
    </source>
</evidence>
<dbReference type="Proteomes" id="UP001420932">
    <property type="component" value="Unassembled WGS sequence"/>
</dbReference>
<name>A0AAP0KXX5_9MAGN</name>
<dbReference type="Pfam" id="PF07714">
    <property type="entry name" value="PK_Tyr_Ser-Thr"/>
    <property type="match status" value="1"/>
</dbReference>
<proteinExistence type="predicted"/>
<sequence>MHKLKKNRVQPNFVTDEAWRRYLEYWESEDFLAWSRQASTNRNTEVEGPGTGPSKHGGGSVFFVTTNERLDKLQRRRLELTRATPDRPVDDEAVYLNVAGECPKGRVYGLGALGRKKRRYANPGLSQPQPPPPHDQQHEPQIDPVDPPQQQDNVERKMQEWLTRDEGLEVSGKLSSYGYEAPEFEKRSYNFKSDIYSFGVVLLELLTGRKPYDRSKSLGEQFLAAWAVSQLHDINALSRMVDPSLHGAYPMNHMPETRGLCLSEEQTVFYFQNFLLCPISSSLLSSLASIDWKSFGLNVKSSAIDEDGDAVLEWENLPPLVHISHCKAAPDLIYGCVPPLLLSLLS</sequence>
<reference evidence="6 7" key="1">
    <citation type="submission" date="2024-01" db="EMBL/GenBank/DDBJ databases">
        <title>Genome assemblies of Stephania.</title>
        <authorList>
            <person name="Yang L."/>
        </authorList>
    </citation>
    <scope>NUCLEOTIDE SEQUENCE [LARGE SCALE GENOMIC DNA]</scope>
    <source>
        <strain evidence="6">YNDBR</strain>
        <tissue evidence="6">Leaf</tissue>
    </source>
</reference>
<dbReference type="GO" id="GO:0016020">
    <property type="term" value="C:membrane"/>
    <property type="evidence" value="ECO:0007669"/>
    <property type="project" value="UniProtKB-SubCell"/>
</dbReference>
<comment type="subcellular location">
    <subcellularLocation>
        <location evidence="1">Membrane</location>
    </subcellularLocation>
</comment>
<organism evidence="6 7">
    <name type="scientific">Stephania yunnanensis</name>
    <dbReference type="NCBI Taxonomy" id="152371"/>
    <lineage>
        <taxon>Eukaryota</taxon>
        <taxon>Viridiplantae</taxon>
        <taxon>Streptophyta</taxon>
        <taxon>Embryophyta</taxon>
        <taxon>Tracheophyta</taxon>
        <taxon>Spermatophyta</taxon>
        <taxon>Magnoliopsida</taxon>
        <taxon>Ranunculales</taxon>
        <taxon>Menispermaceae</taxon>
        <taxon>Menispermoideae</taxon>
        <taxon>Cissampelideae</taxon>
        <taxon>Stephania</taxon>
    </lineage>
</organism>
<dbReference type="PANTHER" id="PTHR47985">
    <property type="entry name" value="OS07G0668900 PROTEIN"/>
    <property type="match status" value="1"/>
</dbReference>
<feature type="region of interest" description="Disordered" evidence="4">
    <location>
        <begin position="41"/>
        <end position="60"/>
    </location>
</feature>